<proteinExistence type="predicted"/>
<reference evidence="1 2" key="1">
    <citation type="journal article" date="2015" name="Genome Biol.">
        <title>Comparative genomics of Steinernema reveals deeply conserved gene regulatory networks.</title>
        <authorList>
            <person name="Dillman A.R."/>
            <person name="Macchietto M."/>
            <person name="Porter C.F."/>
            <person name="Rogers A."/>
            <person name="Williams B."/>
            <person name="Antoshechkin I."/>
            <person name="Lee M.M."/>
            <person name="Goodwin Z."/>
            <person name="Lu X."/>
            <person name="Lewis E.E."/>
            <person name="Goodrich-Blair H."/>
            <person name="Stock S.P."/>
            <person name="Adams B.J."/>
            <person name="Sternberg P.W."/>
            <person name="Mortazavi A."/>
        </authorList>
    </citation>
    <scope>NUCLEOTIDE SEQUENCE [LARGE SCALE GENOMIC DNA]</scope>
    <source>
        <strain evidence="1 2">ALL</strain>
    </source>
</reference>
<dbReference type="AlphaFoldDB" id="A0A4U5NGI4"/>
<dbReference type="EMBL" id="AZBU02000004">
    <property type="protein sequence ID" value="TKR82177.1"/>
    <property type="molecule type" value="Genomic_DNA"/>
</dbReference>
<protein>
    <submittedName>
        <fullName evidence="1">Uncharacterized protein</fullName>
    </submittedName>
</protein>
<name>A0A4U5NGI4_STECR</name>
<organism evidence="1 2">
    <name type="scientific">Steinernema carpocapsae</name>
    <name type="common">Entomopathogenic nematode</name>
    <dbReference type="NCBI Taxonomy" id="34508"/>
    <lineage>
        <taxon>Eukaryota</taxon>
        <taxon>Metazoa</taxon>
        <taxon>Ecdysozoa</taxon>
        <taxon>Nematoda</taxon>
        <taxon>Chromadorea</taxon>
        <taxon>Rhabditida</taxon>
        <taxon>Tylenchina</taxon>
        <taxon>Panagrolaimomorpha</taxon>
        <taxon>Strongyloidoidea</taxon>
        <taxon>Steinernematidae</taxon>
        <taxon>Steinernema</taxon>
    </lineage>
</organism>
<evidence type="ECO:0000313" key="2">
    <source>
        <dbReference type="Proteomes" id="UP000298663"/>
    </source>
</evidence>
<comment type="caution">
    <text evidence="1">The sequence shown here is derived from an EMBL/GenBank/DDBJ whole genome shotgun (WGS) entry which is preliminary data.</text>
</comment>
<accession>A0A4U5NGI4</accession>
<dbReference type="Proteomes" id="UP000298663">
    <property type="component" value="Unassembled WGS sequence"/>
</dbReference>
<keyword evidence="2" id="KW-1185">Reference proteome</keyword>
<gene>
    <name evidence="1" type="ORF">L596_015940</name>
</gene>
<sequence length="92" mass="10178">MYAILKCLNAIALVVHSFPFCKRTLLAEDHLSSENATSVSLTLPSPAIYLFLVFPLYHLCFFSYHSVNPDNLYIASFPAPLIASELAVSKCP</sequence>
<evidence type="ECO:0000313" key="1">
    <source>
        <dbReference type="EMBL" id="TKR82177.1"/>
    </source>
</evidence>
<reference evidence="1 2" key="2">
    <citation type="journal article" date="2019" name="G3 (Bethesda)">
        <title>Hybrid Assembly of the Genome of the Entomopathogenic Nematode Steinernema carpocapsae Identifies the X-Chromosome.</title>
        <authorList>
            <person name="Serra L."/>
            <person name="Macchietto M."/>
            <person name="Macias-Munoz A."/>
            <person name="McGill C.J."/>
            <person name="Rodriguez I.M."/>
            <person name="Rodriguez B."/>
            <person name="Murad R."/>
            <person name="Mortazavi A."/>
        </authorList>
    </citation>
    <scope>NUCLEOTIDE SEQUENCE [LARGE SCALE GENOMIC DNA]</scope>
    <source>
        <strain evidence="1 2">ALL</strain>
    </source>
</reference>